<dbReference type="InterPro" id="IPR001229">
    <property type="entry name" value="Jacalin-like_lectin_dom"/>
</dbReference>
<dbReference type="SUPFAM" id="SSF51101">
    <property type="entry name" value="Mannose-binding lectins"/>
    <property type="match status" value="3"/>
</dbReference>
<organism evidence="5 6">
    <name type="scientific">Thlaspi arvense</name>
    <name type="common">Field penny-cress</name>
    <dbReference type="NCBI Taxonomy" id="13288"/>
    <lineage>
        <taxon>Eukaryota</taxon>
        <taxon>Viridiplantae</taxon>
        <taxon>Streptophyta</taxon>
        <taxon>Embryophyta</taxon>
        <taxon>Tracheophyta</taxon>
        <taxon>Spermatophyta</taxon>
        <taxon>Magnoliopsida</taxon>
        <taxon>eudicotyledons</taxon>
        <taxon>Gunneridae</taxon>
        <taxon>Pentapetalae</taxon>
        <taxon>rosids</taxon>
        <taxon>malvids</taxon>
        <taxon>Brassicales</taxon>
        <taxon>Brassicaceae</taxon>
        <taxon>Thlaspideae</taxon>
        <taxon>Thlaspi</taxon>
    </lineage>
</organism>
<reference evidence="5 6" key="1">
    <citation type="submission" date="2022-03" db="EMBL/GenBank/DDBJ databases">
        <authorList>
            <person name="Nunn A."/>
            <person name="Chopra R."/>
            <person name="Nunn A."/>
            <person name="Contreras Garrido A."/>
        </authorList>
    </citation>
    <scope>NUCLEOTIDE SEQUENCE [LARGE SCALE GENOMIC DNA]</scope>
</reference>
<dbReference type="FunFam" id="2.100.10.30:FF:000001">
    <property type="entry name" value="Jacalin-related lectin 33"/>
    <property type="match status" value="3"/>
</dbReference>
<keyword evidence="2" id="KW-0430">Lectin</keyword>
<feature type="domain" description="Jacalin-type lectin" evidence="4">
    <location>
        <begin position="292"/>
        <end position="437"/>
    </location>
</feature>
<dbReference type="PROSITE" id="PS51752">
    <property type="entry name" value="JACALIN_LECTIN"/>
    <property type="match status" value="3"/>
</dbReference>
<accession>A0AAU9REM1</accession>
<dbReference type="Pfam" id="PF01419">
    <property type="entry name" value="Jacalin"/>
    <property type="match status" value="3"/>
</dbReference>
<keyword evidence="3" id="KW-0677">Repeat</keyword>
<evidence type="ECO:0000256" key="1">
    <source>
        <dbReference type="ARBA" id="ARBA00006568"/>
    </source>
</evidence>
<proteinExistence type="inferred from homology"/>
<dbReference type="GO" id="GO:0030246">
    <property type="term" value="F:carbohydrate binding"/>
    <property type="evidence" value="ECO:0007669"/>
    <property type="project" value="UniProtKB-KW"/>
</dbReference>
<dbReference type="EMBL" id="OU466857">
    <property type="protein sequence ID" value="CAH2036564.1"/>
    <property type="molecule type" value="Genomic_DNA"/>
</dbReference>
<dbReference type="Gene3D" id="2.100.10.30">
    <property type="entry name" value="Jacalin-like lectin domain"/>
    <property type="match status" value="3"/>
</dbReference>
<feature type="domain" description="Jacalin-type lectin" evidence="4">
    <location>
        <begin position="145"/>
        <end position="289"/>
    </location>
</feature>
<evidence type="ECO:0000256" key="2">
    <source>
        <dbReference type="ARBA" id="ARBA00022734"/>
    </source>
</evidence>
<keyword evidence="6" id="KW-1185">Reference proteome</keyword>
<dbReference type="InterPro" id="IPR033734">
    <property type="entry name" value="Jacalin-like_lectin_dom_plant"/>
</dbReference>
<dbReference type="SMART" id="SM00915">
    <property type="entry name" value="Jacalin"/>
    <property type="match status" value="3"/>
</dbReference>
<dbReference type="AlphaFoldDB" id="A0AAU9REM1"/>
<comment type="similarity">
    <text evidence="1">Belongs to the jacalin lectin family.</text>
</comment>
<dbReference type="InterPro" id="IPR036404">
    <property type="entry name" value="Jacalin-like_lectin_dom_sf"/>
</dbReference>
<dbReference type="Proteomes" id="UP000836841">
    <property type="component" value="Chromosome 1"/>
</dbReference>
<evidence type="ECO:0000256" key="3">
    <source>
        <dbReference type="ARBA" id="ARBA00022737"/>
    </source>
</evidence>
<protein>
    <recommendedName>
        <fullName evidence="4">Jacalin-type lectin domain-containing protein</fullName>
    </recommendedName>
</protein>
<gene>
    <name evidence="5" type="ORF">TAV2_LOCUS583</name>
</gene>
<dbReference type="CDD" id="cd09612">
    <property type="entry name" value="Jacalin"/>
    <property type="match status" value="3"/>
</dbReference>
<dbReference type="PANTHER" id="PTHR47293">
    <property type="entry name" value="JACALIN-RELATED LECTIN 3"/>
    <property type="match status" value="1"/>
</dbReference>
<evidence type="ECO:0000259" key="4">
    <source>
        <dbReference type="PROSITE" id="PS51752"/>
    </source>
</evidence>
<name>A0AAU9REM1_THLAR</name>
<evidence type="ECO:0000313" key="5">
    <source>
        <dbReference type="EMBL" id="CAH2036564.1"/>
    </source>
</evidence>
<sequence length="480" mass="52166">MMEKLPAKGDAAGDDWGDTHHDDVTKIFVGGGREGIQHVSFEYVKDGIPKFGLIHKKSRGGFIQTFEINHRSGEFLESVEGSYNADGAIQGLQFFTNFRPSGVIGYDGAIKFSLKSNGKKIVGFHGSATDTELRSLGVYCLVICPTKMVALGAEGNIGEQWDDGGDHDSVSKVSVHGGYSGINCISFEYVKNGEKEESLVHGLRDEGFTQTVELDYLNGEQIISVSGYYDPDTTVIQALTFHTNKKTSDLMGHRKGSQFSIKCEDHYRLLGFHGSSGKNLHSLGAYAVQKRIRRLEAVGESSQGNLWDDGPDHRGIKSIHVFGRIDSLVGSIKFVYDKGSESVIGEHGDMGRTEAKEFALDEDEYITSVNVSYGIQGGCTVAITSLVFKTSKERSSEIFGKVSGESFTFESDGNAIVGFHGRSSDAALLAIGAYFAPPPHVAAATSTYAFNWKRITTKLRKSMENPATCFSGLGSMFCIL</sequence>
<evidence type="ECO:0000313" key="6">
    <source>
        <dbReference type="Proteomes" id="UP000836841"/>
    </source>
</evidence>
<feature type="domain" description="Jacalin-type lectin" evidence="4">
    <location>
        <begin position="2"/>
        <end position="142"/>
    </location>
</feature>
<dbReference type="PANTHER" id="PTHR47293:SF66">
    <property type="entry name" value="JACALIN-RELATED LECTIN 11-RELATED"/>
    <property type="match status" value="1"/>
</dbReference>